<dbReference type="Proteomes" id="UP001499854">
    <property type="component" value="Unassembled WGS sequence"/>
</dbReference>
<organism evidence="3 4">
    <name type="scientific">Catenulispora subtropica</name>
    <dbReference type="NCBI Taxonomy" id="450798"/>
    <lineage>
        <taxon>Bacteria</taxon>
        <taxon>Bacillati</taxon>
        <taxon>Actinomycetota</taxon>
        <taxon>Actinomycetes</taxon>
        <taxon>Catenulisporales</taxon>
        <taxon>Catenulisporaceae</taxon>
        <taxon>Catenulispora</taxon>
    </lineage>
</organism>
<accession>A0ABN2R6Q9</accession>
<evidence type="ECO:0000313" key="3">
    <source>
        <dbReference type="EMBL" id="GAA1964540.1"/>
    </source>
</evidence>
<evidence type="ECO:0000256" key="2">
    <source>
        <dbReference type="SAM" id="Phobius"/>
    </source>
</evidence>
<gene>
    <name evidence="3" type="ORF">GCM10009838_22290</name>
</gene>
<feature type="transmembrane region" description="Helical" evidence="2">
    <location>
        <begin position="78"/>
        <end position="95"/>
    </location>
</feature>
<evidence type="ECO:0000313" key="4">
    <source>
        <dbReference type="Proteomes" id="UP001499854"/>
    </source>
</evidence>
<comment type="caution">
    <text evidence="3">The sequence shown here is derived from an EMBL/GenBank/DDBJ whole genome shotgun (WGS) entry which is preliminary data.</text>
</comment>
<keyword evidence="4" id="KW-1185">Reference proteome</keyword>
<protein>
    <recommendedName>
        <fullName evidence="5">MFS transporter</fullName>
    </recommendedName>
</protein>
<feature type="region of interest" description="Disordered" evidence="1">
    <location>
        <begin position="157"/>
        <end position="180"/>
    </location>
</feature>
<evidence type="ECO:0000256" key="1">
    <source>
        <dbReference type="SAM" id="MobiDB-lite"/>
    </source>
</evidence>
<dbReference type="EMBL" id="BAAAQM010000010">
    <property type="protein sequence ID" value="GAA1964540.1"/>
    <property type="molecule type" value="Genomic_DNA"/>
</dbReference>
<keyword evidence="2" id="KW-1133">Transmembrane helix</keyword>
<sequence>MDTQSLTRRLPGRRAGRLVGTKGTDTDTMTLLDRSLVRGLAVGAGGVVLDWVGNQLGWWWVTILTGIAAALLLRGRAVAAFVLAVPLVSWGGDLFRRWTEMDTTRISRVTIGLAGISDDAAWLGYVLTLAYAVLLCAAGAWVTAAVRQVIGATQEVRRGTGPVPAPSTAHTEQEETVGDA</sequence>
<feature type="transmembrane region" description="Helical" evidence="2">
    <location>
        <begin position="56"/>
        <end position="73"/>
    </location>
</feature>
<keyword evidence="2" id="KW-0812">Transmembrane</keyword>
<keyword evidence="2" id="KW-0472">Membrane</keyword>
<proteinExistence type="predicted"/>
<name>A0ABN2R6Q9_9ACTN</name>
<dbReference type="RefSeq" id="WP_344656882.1">
    <property type="nucleotide sequence ID" value="NZ_BAAAQM010000010.1"/>
</dbReference>
<evidence type="ECO:0008006" key="5">
    <source>
        <dbReference type="Google" id="ProtNLM"/>
    </source>
</evidence>
<feature type="transmembrane region" description="Helical" evidence="2">
    <location>
        <begin position="122"/>
        <end position="144"/>
    </location>
</feature>
<reference evidence="3 4" key="1">
    <citation type="journal article" date="2019" name="Int. J. Syst. Evol. Microbiol.">
        <title>The Global Catalogue of Microorganisms (GCM) 10K type strain sequencing project: providing services to taxonomists for standard genome sequencing and annotation.</title>
        <authorList>
            <consortium name="The Broad Institute Genomics Platform"/>
            <consortium name="The Broad Institute Genome Sequencing Center for Infectious Disease"/>
            <person name="Wu L."/>
            <person name="Ma J."/>
        </authorList>
    </citation>
    <scope>NUCLEOTIDE SEQUENCE [LARGE SCALE GENOMIC DNA]</scope>
    <source>
        <strain evidence="3 4">JCM 16013</strain>
    </source>
</reference>